<dbReference type="InterPro" id="IPR051693">
    <property type="entry name" value="UPF0046_metallophosphoest"/>
</dbReference>
<dbReference type="InterPro" id="IPR004843">
    <property type="entry name" value="Calcineurin-like_PHP"/>
</dbReference>
<dbReference type="InterPro" id="IPR029052">
    <property type="entry name" value="Metallo-depent_PP-like"/>
</dbReference>
<organism evidence="2 3">
    <name type="scientific">Novipirellula aureliae</name>
    <dbReference type="NCBI Taxonomy" id="2527966"/>
    <lineage>
        <taxon>Bacteria</taxon>
        <taxon>Pseudomonadati</taxon>
        <taxon>Planctomycetota</taxon>
        <taxon>Planctomycetia</taxon>
        <taxon>Pirellulales</taxon>
        <taxon>Pirellulaceae</taxon>
        <taxon>Novipirellula</taxon>
    </lineage>
</organism>
<dbReference type="PANTHER" id="PTHR12905:SF0">
    <property type="entry name" value="CALCINEURIN-LIKE PHOSPHOESTERASE DOMAIN-CONTAINING PROTEIN"/>
    <property type="match status" value="1"/>
</dbReference>
<dbReference type="Proteomes" id="UP000315471">
    <property type="component" value="Unassembled WGS sequence"/>
</dbReference>
<evidence type="ECO:0000259" key="1">
    <source>
        <dbReference type="Pfam" id="PF00149"/>
    </source>
</evidence>
<dbReference type="GO" id="GO:0016787">
    <property type="term" value="F:hydrolase activity"/>
    <property type="evidence" value="ECO:0007669"/>
    <property type="project" value="InterPro"/>
</dbReference>
<accession>A0A5C6DBR8</accession>
<dbReference type="Gene3D" id="3.60.21.10">
    <property type="match status" value="1"/>
</dbReference>
<protein>
    <submittedName>
        <fullName evidence="2">Calcineurin-like phosphoesterase superfamily domain protein</fullName>
    </submittedName>
</protein>
<keyword evidence="3" id="KW-1185">Reference proteome</keyword>
<dbReference type="Pfam" id="PF00149">
    <property type="entry name" value="Metallophos"/>
    <property type="match status" value="1"/>
</dbReference>
<dbReference type="AlphaFoldDB" id="A0A5C6DBR8"/>
<evidence type="ECO:0000313" key="3">
    <source>
        <dbReference type="Proteomes" id="UP000315471"/>
    </source>
</evidence>
<feature type="domain" description="Calcineurin-like phosphoesterase" evidence="1">
    <location>
        <begin position="58"/>
        <end position="231"/>
    </location>
</feature>
<comment type="caution">
    <text evidence="2">The sequence shown here is derived from an EMBL/GenBank/DDBJ whole genome shotgun (WGS) entry which is preliminary data.</text>
</comment>
<proteinExistence type="predicted"/>
<name>A0A5C6DBR8_9BACT</name>
<gene>
    <name evidence="2" type="ORF">Q31b_56190</name>
</gene>
<dbReference type="SUPFAM" id="SSF56300">
    <property type="entry name" value="Metallo-dependent phosphatases"/>
    <property type="match status" value="1"/>
</dbReference>
<dbReference type="EMBL" id="SJPY01000012">
    <property type="protein sequence ID" value="TWU34148.1"/>
    <property type="molecule type" value="Genomic_DNA"/>
</dbReference>
<evidence type="ECO:0000313" key="2">
    <source>
        <dbReference type="EMBL" id="TWU34148.1"/>
    </source>
</evidence>
<dbReference type="PANTHER" id="PTHR12905">
    <property type="entry name" value="METALLOPHOSPHOESTERASE"/>
    <property type="match status" value="1"/>
</dbReference>
<sequence>MTQLRCMNRTTTAKYYVTNRFVLPSKRTDQIGNLLKWITGQLAVPPPFPFLKDPISTMKFLCFSDLHCDQDAARRLVSRSAEADVVIGAGDFANRHQGIHDTIDILSAIDKPTLLVPGNGETFEELSAAASDWRSATVLHGSGCQIEGVEFWGVGGGIPVTPFGDWSYDFDEMKAKELLAGCPIGGVLVVHSPALDTVDHDTSGRIRGSQAIRETVVQKQPQLVVCGHIHSDWGKQVKLGPSQILNAGPQGVFVSLLDSAS</sequence>
<reference evidence="2 3" key="1">
    <citation type="submission" date="2019-02" db="EMBL/GenBank/DDBJ databases">
        <title>Deep-cultivation of Planctomycetes and their phenomic and genomic characterization uncovers novel biology.</title>
        <authorList>
            <person name="Wiegand S."/>
            <person name="Jogler M."/>
            <person name="Boedeker C."/>
            <person name="Pinto D."/>
            <person name="Vollmers J."/>
            <person name="Rivas-Marin E."/>
            <person name="Kohn T."/>
            <person name="Peeters S.H."/>
            <person name="Heuer A."/>
            <person name="Rast P."/>
            <person name="Oberbeckmann S."/>
            <person name="Bunk B."/>
            <person name="Jeske O."/>
            <person name="Meyerdierks A."/>
            <person name="Storesund J.E."/>
            <person name="Kallscheuer N."/>
            <person name="Luecker S."/>
            <person name="Lage O.M."/>
            <person name="Pohl T."/>
            <person name="Merkel B.J."/>
            <person name="Hornburger P."/>
            <person name="Mueller R.-W."/>
            <person name="Bruemmer F."/>
            <person name="Labrenz M."/>
            <person name="Spormann A.M."/>
            <person name="Op Den Camp H."/>
            <person name="Overmann J."/>
            <person name="Amann R."/>
            <person name="Jetten M.S.M."/>
            <person name="Mascher T."/>
            <person name="Medema M.H."/>
            <person name="Devos D.P."/>
            <person name="Kaster A.-K."/>
            <person name="Ovreas L."/>
            <person name="Rohde M."/>
            <person name="Galperin M.Y."/>
            <person name="Jogler C."/>
        </authorList>
    </citation>
    <scope>NUCLEOTIDE SEQUENCE [LARGE SCALE GENOMIC DNA]</scope>
    <source>
        <strain evidence="2 3">Q31b</strain>
    </source>
</reference>